<dbReference type="GO" id="GO:0030544">
    <property type="term" value="F:Hsp70 protein binding"/>
    <property type="evidence" value="ECO:0007669"/>
    <property type="project" value="InterPro"/>
</dbReference>
<keyword evidence="5" id="KW-1185">Reference proteome</keyword>
<organism evidence="4 5">
    <name type="scientific">Liquidambar formosana</name>
    <name type="common">Formosan gum</name>
    <dbReference type="NCBI Taxonomy" id="63359"/>
    <lineage>
        <taxon>Eukaryota</taxon>
        <taxon>Viridiplantae</taxon>
        <taxon>Streptophyta</taxon>
        <taxon>Embryophyta</taxon>
        <taxon>Tracheophyta</taxon>
        <taxon>Spermatophyta</taxon>
        <taxon>Magnoliopsida</taxon>
        <taxon>eudicotyledons</taxon>
        <taxon>Gunneridae</taxon>
        <taxon>Pentapetalae</taxon>
        <taxon>Saxifragales</taxon>
        <taxon>Altingiaceae</taxon>
        <taxon>Liquidambar</taxon>
    </lineage>
</organism>
<feature type="transmembrane region" description="Helical" evidence="2">
    <location>
        <begin position="36"/>
        <end position="56"/>
    </location>
</feature>
<evidence type="ECO:0000313" key="4">
    <source>
        <dbReference type="EMBL" id="KAK9266861.1"/>
    </source>
</evidence>
<evidence type="ECO:0000256" key="1">
    <source>
        <dbReference type="SAM" id="MobiDB-lite"/>
    </source>
</evidence>
<dbReference type="GO" id="GO:0006450">
    <property type="term" value="P:regulation of translational fidelity"/>
    <property type="evidence" value="ECO:0007669"/>
    <property type="project" value="InterPro"/>
</dbReference>
<keyword evidence="2" id="KW-0812">Transmembrane</keyword>
<accession>A0AAP0N6Y2</accession>
<evidence type="ECO:0000259" key="3">
    <source>
        <dbReference type="PROSITE" id="PS50090"/>
    </source>
</evidence>
<reference evidence="4 5" key="1">
    <citation type="journal article" date="2024" name="Plant J.">
        <title>Genome sequences and population genomics reveal climatic adaptation and genomic divergence between two closely related sweetgum species.</title>
        <authorList>
            <person name="Xu W.Q."/>
            <person name="Ren C.Q."/>
            <person name="Zhang X.Y."/>
            <person name="Comes H.P."/>
            <person name="Liu X.H."/>
            <person name="Li Y.G."/>
            <person name="Kettle C.J."/>
            <person name="Jalonen R."/>
            <person name="Gaisberger H."/>
            <person name="Ma Y.Z."/>
            <person name="Qiu Y.X."/>
        </authorList>
    </citation>
    <scope>NUCLEOTIDE SEQUENCE [LARGE SCALE GENOMIC DNA]</scope>
    <source>
        <strain evidence="4">Hangzhou</strain>
    </source>
</reference>
<dbReference type="SUPFAM" id="SSF46689">
    <property type="entry name" value="Homeodomain-like"/>
    <property type="match status" value="2"/>
</dbReference>
<feature type="compositionally biased region" description="Gly residues" evidence="1">
    <location>
        <begin position="251"/>
        <end position="270"/>
    </location>
</feature>
<dbReference type="InterPro" id="IPR001005">
    <property type="entry name" value="SANT/Myb"/>
</dbReference>
<dbReference type="PANTHER" id="PTHR43999:SF3">
    <property type="entry name" value="TRANSCRIPTION FACTOR MAMYB"/>
    <property type="match status" value="1"/>
</dbReference>
<feature type="domain" description="Myb-like" evidence="3">
    <location>
        <begin position="273"/>
        <end position="314"/>
    </location>
</feature>
<feature type="compositionally biased region" description="Polar residues" evidence="1">
    <location>
        <begin position="98"/>
        <end position="111"/>
    </location>
</feature>
<dbReference type="Proteomes" id="UP001415857">
    <property type="component" value="Unassembled WGS sequence"/>
</dbReference>
<proteinExistence type="predicted"/>
<feature type="compositionally biased region" description="Basic and acidic residues" evidence="1">
    <location>
        <begin position="1"/>
        <end position="10"/>
    </location>
</feature>
<dbReference type="Pfam" id="PF00249">
    <property type="entry name" value="Myb_DNA-binding"/>
    <property type="match status" value="1"/>
</dbReference>
<dbReference type="PANTHER" id="PTHR43999">
    <property type="entry name" value="DNAJ HOMOLOG SUBFAMILY C MEMBER 2"/>
    <property type="match status" value="1"/>
</dbReference>
<feature type="transmembrane region" description="Helical" evidence="2">
    <location>
        <begin position="62"/>
        <end position="80"/>
    </location>
</feature>
<dbReference type="Pfam" id="PF23082">
    <property type="entry name" value="Myb_DNA-binding_2"/>
    <property type="match status" value="1"/>
</dbReference>
<dbReference type="GO" id="GO:0005829">
    <property type="term" value="C:cytosol"/>
    <property type="evidence" value="ECO:0007669"/>
    <property type="project" value="TreeGrafter"/>
</dbReference>
<sequence>MEFLDEETRPRFLFQSRATPSPNSDPQTQPLNKTSLFISISISSLLFASSIFFLPSEPLQSLLFWLALSLLLGPFAPSSITGGDIRVGRGSVIDFPTQDEQQPDVKNTKLNSSSRRQNIRSRRSEELGFVSASTAMGEVNESAKVVEEKKSGVLDRSGKVSDVEEEEEEEREWSEEDFELLKKQMVKHPVGKPRRWEVIAEAFRGRHGVESVVKMAKSMSERRIGSEDSFARFLKDRKPLDKRVEAVSEEGLGGGGGSGSGSRSGSGGGELGWNAGEDIALLNALKAFPKDVSMRWEKIAAAVPGKSKNACMKRVAELKRDFRSSKATSEA</sequence>
<protein>
    <recommendedName>
        <fullName evidence="3">Myb-like domain-containing protein</fullName>
    </recommendedName>
</protein>
<dbReference type="Gene3D" id="1.10.10.60">
    <property type="entry name" value="Homeodomain-like"/>
    <property type="match status" value="2"/>
</dbReference>
<dbReference type="CDD" id="cd00167">
    <property type="entry name" value="SANT"/>
    <property type="match status" value="1"/>
</dbReference>
<name>A0AAP0N6Y2_LIQFO</name>
<dbReference type="FunFam" id="1.10.10.60:FF:000416">
    <property type="entry name" value="Myb family transcription factor"/>
    <property type="match status" value="1"/>
</dbReference>
<evidence type="ECO:0000256" key="2">
    <source>
        <dbReference type="SAM" id="Phobius"/>
    </source>
</evidence>
<dbReference type="InterPro" id="IPR009057">
    <property type="entry name" value="Homeodomain-like_sf"/>
</dbReference>
<dbReference type="GO" id="GO:0043022">
    <property type="term" value="F:ribosome binding"/>
    <property type="evidence" value="ECO:0007669"/>
    <property type="project" value="InterPro"/>
</dbReference>
<gene>
    <name evidence="4" type="ORF">L1049_027120</name>
</gene>
<dbReference type="AlphaFoldDB" id="A0AAP0N6Y2"/>
<feature type="compositionally biased region" description="Polar residues" evidence="1">
    <location>
        <begin position="16"/>
        <end position="30"/>
    </location>
</feature>
<comment type="caution">
    <text evidence="4">The sequence shown here is derived from an EMBL/GenBank/DDBJ whole genome shotgun (WGS) entry which is preliminary data.</text>
</comment>
<dbReference type="InterPro" id="IPR044634">
    <property type="entry name" value="Zuotin/DnaJC2"/>
</dbReference>
<keyword evidence="2" id="KW-1133">Transmembrane helix</keyword>
<feature type="region of interest" description="Disordered" evidence="1">
    <location>
        <begin position="1"/>
        <end position="30"/>
    </location>
</feature>
<dbReference type="GO" id="GO:0051083">
    <property type="term" value="P:'de novo' cotranslational protein folding"/>
    <property type="evidence" value="ECO:0007669"/>
    <property type="project" value="InterPro"/>
</dbReference>
<feature type="region of interest" description="Disordered" evidence="1">
    <location>
        <begin position="95"/>
        <end position="123"/>
    </location>
</feature>
<feature type="region of interest" description="Disordered" evidence="1">
    <location>
        <begin position="248"/>
        <end position="270"/>
    </location>
</feature>
<evidence type="ECO:0000313" key="5">
    <source>
        <dbReference type="Proteomes" id="UP001415857"/>
    </source>
</evidence>
<dbReference type="EMBL" id="JBBPBK010000048">
    <property type="protein sequence ID" value="KAK9266861.1"/>
    <property type="molecule type" value="Genomic_DNA"/>
</dbReference>
<dbReference type="PROSITE" id="PS50090">
    <property type="entry name" value="MYB_LIKE"/>
    <property type="match status" value="1"/>
</dbReference>
<keyword evidence="2" id="KW-0472">Membrane</keyword>
<dbReference type="SMART" id="SM00717">
    <property type="entry name" value="SANT"/>
    <property type="match status" value="2"/>
</dbReference>